<feature type="non-terminal residue" evidence="1">
    <location>
        <position position="1"/>
    </location>
</feature>
<gene>
    <name evidence="1" type="ORF">SK128_006832</name>
</gene>
<protein>
    <submittedName>
        <fullName evidence="1">Uncharacterized protein</fullName>
    </submittedName>
</protein>
<dbReference type="Gene3D" id="1.10.287.650">
    <property type="entry name" value="L27 domain"/>
    <property type="match status" value="1"/>
</dbReference>
<organism evidence="1 2">
    <name type="scientific">Halocaridina rubra</name>
    <name type="common">Hawaiian red shrimp</name>
    <dbReference type="NCBI Taxonomy" id="373956"/>
    <lineage>
        <taxon>Eukaryota</taxon>
        <taxon>Metazoa</taxon>
        <taxon>Ecdysozoa</taxon>
        <taxon>Arthropoda</taxon>
        <taxon>Crustacea</taxon>
        <taxon>Multicrustacea</taxon>
        <taxon>Malacostraca</taxon>
        <taxon>Eumalacostraca</taxon>
        <taxon>Eucarida</taxon>
        <taxon>Decapoda</taxon>
        <taxon>Pleocyemata</taxon>
        <taxon>Caridea</taxon>
        <taxon>Atyoidea</taxon>
        <taxon>Atyidae</taxon>
        <taxon>Halocaridina</taxon>
    </lineage>
</organism>
<dbReference type="Proteomes" id="UP001381693">
    <property type="component" value="Unassembled WGS sequence"/>
</dbReference>
<evidence type="ECO:0000313" key="2">
    <source>
        <dbReference type="Proteomes" id="UP001381693"/>
    </source>
</evidence>
<proteinExistence type="predicted"/>
<keyword evidence="2" id="KW-1185">Reference proteome</keyword>
<name>A0AAN8WPM0_HALRR</name>
<evidence type="ECO:0000313" key="1">
    <source>
        <dbReference type="EMBL" id="KAK7044033.1"/>
    </source>
</evidence>
<dbReference type="AlphaFoldDB" id="A0AAN8WPM0"/>
<reference evidence="1 2" key="1">
    <citation type="submission" date="2023-11" db="EMBL/GenBank/DDBJ databases">
        <title>Halocaridina rubra genome assembly.</title>
        <authorList>
            <person name="Smith C."/>
        </authorList>
    </citation>
    <scope>NUCLEOTIDE SEQUENCE [LARGE SCALE GENOMIC DNA]</scope>
    <source>
        <strain evidence="1">EP-1</strain>
        <tissue evidence="1">Whole</tissue>
    </source>
</reference>
<dbReference type="EMBL" id="JAXCGZ010021757">
    <property type="protein sequence ID" value="KAK7044033.1"/>
    <property type="molecule type" value="Genomic_DNA"/>
</dbReference>
<sequence length="107" mass="12101">FRKYPIDPAEPDQKGPLQRRKPLIALSLSFLYDRIHSASVSPGRGGVAQDAVEIARDVVDLMRDYDDAMIPEVDELRELLSEPHIRVSNLATHSCNNIIWYLKKSGN</sequence>
<accession>A0AAN8WPM0</accession>
<comment type="caution">
    <text evidence="1">The sequence shown here is derived from an EMBL/GenBank/DDBJ whole genome shotgun (WGS) entry which is preliminary data.</text>
</comment>